<evidence type="ECO:0000313" key="1">
    <source>
        <dbReference type="EMBL" id="MEA5139613.1"/>
    </source>
</evidence>
<comment type="caution">
    <text evidence="1">The sequence shown here is derived from an EMBL/GenBank/DDBJ whole genome shotgun (WGS) entry which is preliminary data.</text>
</comment>
<sequence length="201" mass="23121">MDIEDIEKHYERMSDDEIIRITTKDGRGLRPEVFGIIKKEIKKRNLNPDLLNGAIAQNKDYSIFELEQYANILRKLPCPICGKTKEQLNGTIAHTVKGFLFFAVSNTKTSIACPECLDNTNDNAVLSTFFLGWWDLPWGFIKTPVYIYRNIKAKKQNWLYTPNSTLLAFTEVNIGAIEIYKNDKEKLSEIIDTKKPSALRK</sequence>
<dbReference type="EMBL" id="JAYFUM010000010">
    <property type="protein sequence ID" value="MEA5139613.1"/>
    <property type="molecule type" value="Genomic_DNA"/>
</dbReference>
<reference evidence="1 2" key="1">
    <citation type="submission" date="2023-12" db="EMBL/GenBank/DDBJ databases">
        <title>Novel species of the genus Arcicella isolated from rivers.</title>
        <authorList>
            <person name="Lu H."/>
        </authorList>
    </citation>
    <scope>NUCLEOTIDE SEQUENCE [LARGE SCALE GENOMIC DNA]</scope>
    <source>
        <strain evidence="1 2">KCTC 23307</strain>
    </source>
</reference>
<organism evidence="1 2">
    <name type="scientific">Arcicella rigui</name>
    <dbReference type="NCBI Taxonomy" id="797020"/>
    <lineage>
        <taxon>Bacteria</taxon>
        <taxon>Pseudomonadati</taxon>
        <taxon>Bacteroidota</taxon>
        <taxon>Cytophagia</taxon>
        <taxon>Cytophagales</taxon>
        <taxon>Flectobacillaceae</taxon>
        <taxon>Arcicella</taxon>
    </lineage>
</organism>
<gene>
    <name evidence="1" type="ORF">VB248_10720</name>
</gene>
<dbReference type="RefSeq" id="WP_323296767.1">
    <property type="nucleotide sequence ID" value="NZ_JAYFUM010000010.1"/>
</dbReference>
<dbReference type="Proteomes" id="UP001302949">
    <property type="component" value="Unassembled WGS sequence"/>
</dbReference>
<accession>A0ABU5QA62</accession>
<name>A0ABU5QA62_9BACT</name>
<protein>
    <submittedName>
        <fullName evidence="1">Uncharacterized protein</fullName>
    </submittedName>
</protein>
<evidence type="ECO:0000313" key="2">
    <source>
        <dbReference type="Proteomes" id="UP001302949"/>
    </source>
</evidence>
<proteinExistence type="predicted"/>
<keyword evidence="2" id="KW-1185">Reference proteome</keyword>